<accession>A0A5N5XEJ6</accession>
<evidence type="ECO:0000256" key="1">
    <source>
        <dbReference type="SAM" id="MobiDB-lite"/>
    </source>
</evidence>
<gene>
    <name evidence="3" type="ORF">BDV29DRAFT_164923</name>
</gene>
<dbReference type="Pfam" id="PF12738">
    <property type="entry name" value="PTCB-BRCT"/>
    <property type="match status" value="1"/>
</dbReference>
<feature type="domain" description="BRCT" evidence="2">
    <location>
        <begin position="104"/>
        <end position="195"/>
    </location>
</feature>
<dbReference type="Pfam" id="PF16770">
    <property type="entry name" value="RTT107_BRCT_5"/>
    <property type="match status" value="1"/>
</dbReference>
<evidence type="ECO:0000313" key="4">
    <source>
        <dbReference type="Proteomes" id="UP000326565"/>
    </source>
</evidence>
<feature type="domain" description="BRCT" evidence="2">
    <location>
        <begin position="6"/>
        <end position="104"/>
    </location>
</feature>
<dbReference type="SMART" id="SM00292">
    <property type="entry name" value="BRCT"/>
    <property type="match status" value="5"/>
</dbReference>
<feature type="domain" description="BRCT" evidence="2">
    <location>
        <begin position="233"/>
        <end position="310"/>
    </location>
</feature>
<dbReference type="GO" id="GO:0035361">
    <property type="term" value="C:Cul8-RING ubiquitin ligase complex"/>
    <property type="evidence" value="ECO:0007669"/>
    <property type="project" value="TreeGrafter"/>
</dbReference>
<feature type="compositionally biased region" description="Polar residues" evidence="1">
    <location>
        <begin position="461"/>
        <end position="476"/>
    </location>
</feature>
<dbReference type="InterPro" id="IPR053036">
    <property type="entry name" value="CellCycle_DNARepair_Reg"/>
</dbReference>
<feature type="domain" description="BRCT" evidence="2">
    <location>
        <begin position="335"/>
        <end position="418"/>
    </location>
</feature>
<feature type="domain" description="BRCT" evidence="2">
    <location>
        <begin position="720"/>
        <end position="832"/>
    </location>
</feature>
<evidence type="ECO:0000313" key="3">
    <source>
        <dbReference type="EMBL" id="KAB8079121.1"/>
    </source>
</evidence>
<evidence type="ECO:0000259" key="2">
    <source>
        <dbReference type="PROSITE" id="PS50172"/>
    </source>
</evidence>
<dbReference type="SUPFAM" id="SSF52113">
    <property type="entry name" value="BRCT domain"/>
    <property type="match status" value="6"/>
</dbReference>
<protein>
    <recommendedName>
        <fullName evidence="2">BRCT domain-containing protein</fullName>
    </recommendedName>
</protein>
<organism evidence="3 4">
    <name type="scientific">Aspergillus leporis</name>
    <dbReference type="NCBI Taxonomy" id="41062"/>
    <lineage>
        <taxon>Eukaryota</taxon>
        <taxon>Fungi</taxon>
        <taxon>Dikarya</taxon>
        <taxon>Ascomycota</taxon>
        <taxon>Pezizomycotina</taxon>
        <taxon>Eurotiomycetes</taxon>
        <taxon>Eurotiomycetidae</taxon>
        <taxon>Eurotiales</taxon>
        <taxon>Aspergillaceae</taxon>
        <taxon>Aspergillus</taxon>
        <taxon>Aspergillus subgen. Circumdati</taxon>
    </lineage>
</organism>
<dbReference type="CDD" id="cd17743">
    <property type="entry name" value="BRCT_BRC1_like_rpt5"/>
    <property type="match status" value="1"/>
</dbReference>
<sequence>MGGRDEELQLFDQCKICIICSNDLNLDTAHQLATTLEEQGGESIIYEPPATFPPLTEFTHLVSSTIDFPAFDAANDALIPVVKPQWLHACLSKRKLANPRQYSPDPRLFLNDVVVTCGDIPEGDKDAIIGGVLAKGGLYSPRVTALVTHLVDLTTDSDKARLALSKKLNVKIVLPHWFDDCLKLGRRIDERPYTLPNPEILRAGPDAPIRSTENRAIVGASTADPTTLPTPRPRLDVLEGKQIMLSTDLGIGSHLLDSITEIIEEGGGTVTSDVSKTDILICRYREGFAYRIASRLNKEVGNISWLYHLITYNTWTSPLRRLLHYPVSRNPIPGFEGFKISLSNYVGEGRAYLENLVAAAGAECTKTLKQDNTHLVTAHGNSEKCSAAKEWGLHVVNHLWLEESYAKWKLQPVSDPRYTHFPRRTNLGEVIGQTRLDKSILESLFYPSETKPESPRRVMQNKDQNAASGKVATSVQPPAEGPKDDGAISEAGNVTPAGKSRKPSDSKKLQTPARARLTSEGKENDTPSSTSSRKSKEAATARLHEIAPDIALYEKEMKRVGGVIYGGRRKTDEDRITLNAKKRRSVEPQGESDEEEATEAKRHKKSKPPVTMHLLITGYQKWVGNLKKEDADKRQLRELGILVVQDARKCSHLAAPSILRTPKFVNAVACSPMIISIDYITACLKKDELLDPAGFLLNDKAAEKRFGFSLEVSTNNAKKNKNKLLQGYQIYCVETIRGGFEAFKSIVDTNGGTCSLFRGRVSYQTQREESEDNTAEEEVYLLSSVAPDHQRLWPRFRQMVQGIGKTPRIVRVDWLLDIAMSQELRGADGYELSEDMADKMEE</sequence>
<dbReference type="Pfam" id="PF00533">
    <property type="entry name" value="BRCT"/>
    <property type="match status" value="3"/>
</dbReference>
<feature type="region of interest" description="Disordered" evidence="1">
    <location>
        <begin position="446"/>
        <end position="540"/>
    </location>
</feature>
<feature type="domain" description="BRCT" evidence="2">
    <location>
        <begin position="633"/>
        <end position="697"/>
    </location>
</feature>
<keyword evidence="4" id="KW-1185">Reference proteome</keyword>
<name>A0A5N5XEJ6_9EURO</name>
<reference evidence="3 4" key="1">
    <citation type="submission" date="2019-04" db="EMBL/GenBank/DDBJ databases">
        <title>Friends and foes A comparative genomics study of 23 Aspergillus species from section Flavi.</title>
        <authorList>
            <consortium name="DOE Joint Genome Institute"/>
            <person name="Kjaerbolling I."/>
            <person name="Vesth T."/>
            <person name="Frisvad J.C."/>
            <person name="Nybo J.L."/>
            <person name="Theobald S."/>
            <person name="Kildgaard S."/>
            <person name="Isbrandt T."/>
            <person name="Kuo A."/>
            <person name="Sato A."/>
            <person name="Lyhne E.K."/>
            <person name="Kogle M.E."/>
            <person name="Wiebenga A."/>
            <person name="Kun R.S."/>
            <person name="Lubbers R.J."/>
            <person name="Makela M.R."/>
            <person name="Barry K."/>
            <person name="Chovatia M."/>
            <person name="Clum A."/>
            <person name="Daum C."/>
            <person name="Haridas S."/>
            <person name="He G."/>
            <person name="LaButti K."/>
            <person name="Lipzen A."/>
            <person name="Mondo S."/>
            <person name="Riley R."/>
            <person name="Salamov A."/>
            <person name="Simmons B.A."/>
            <person name="Magnuson J.K."/>
            <person name="Henrissat B."/>
            <person name="Mortensen U.H."/>
            <person name="Larsen T.O."/>
            <person name="Devries R.P."/>
            <person name="Grigoriev I.V."/>
            <person name="Machida M."/>
            <person name="Baker S.E."/>
            <person name="Andersen M.R."/>
        </authorList>
    </citation>
    <scope>NUCLEOTIDE SEQUENCE [LARGE SCALE GENOMIC DNA]</scope>
    <source>
        <strain evidence="3 4">CBS 151.66</strain>
    </source>
</reference>
<dbReference type="EMBL" id="ML732152">
    <property type="protein sequence ID" value="KAB8079121.1"/>
    <property type="molecule type" value="Genomic_DNA"/>
</dbReference>
<dbReference type="PANTHER" id="PTHR47667">
    <property type="entry name" value="REGULATOR OF TY1 TRANSPOSITION PROTEIN 107"/>
    <property type="match status" value="1"/>
</dbReference>
<dbReference type="AlphaFoldDB" id="A0A5N5XEJ6"/>
<proteinExistence type="predicted"/>
<dbReference type="PROSITE" id="PS50172">
    <property type="entry name" value="BRCT"/>
    <property type="match status" value="6"/>
</dbReference>
<dbReference type="CDD" id="cd18437">
    <property type="entry name" value="BRCT_BRC1_like_rpt3"/>
    <property type="match status" value="1"/>
</dbReference>
<dbReference type="FunFam" id="3.40.50.10190:FF:000066">
    <property type="entry name" value="BRCT domain protein (Eurofung)"/>
    <property type="match status" value="1"/>
</dbReference>
<dbReference type="GO" id="GO:0005634">
    <property type="term" value="C:nucleus"/>
    <property type="evidence" value="ECO:0007669"/>
    <property type="project" value="TreeGrafter"/>
</dbReference>
<dbReference type="Gene3D" id="3.40.50.10190">
    <property type="entry name" value="BRCT domain"/>
    <property type="match status" value="5"/>
</dbReference>
<feature type="region of interest" description="Disordered" evidence="1">
    <location>
        <begin position="575"/>
        <end position="607"/>
    </location>
</feature>
<dbReference type="OrthoDB" id="342264at2759"/>
<dbReference type="GO" id="GO:0006302">
    <property type="term" value="P:double-strand break repair"/>
    <property type="evidence" value="ECO:0007669"/>
    <property type="project" value="TreeGrafter"/>
</dbReference>
<dbReference type="GO" id="GO:1990683">
    <property type="term" value="P:DNA double-strand break attachment to nuclear envelope"/>
    <property type="evidence" value="ECO:0007669"/>
    <property type="project" value="TreeGrafter"/>
</dbReference>
<dbReference type="InterPro" id="IPR001357">
    <property type="entry name" value="BRCT_dom"/>
</dbReference>
<dbReference type="CDD" id="cd18436">
    <property type="entry name" value="BRCT_BRC1_like_rpt2"/>
    <property type="match status" value="1"/>
</dbReference>
<dbReference type="PANTHER" id="PTHR47667:SF1">
    <property type="entry name" value="REGULATOR OF TY1 TRANSPOSITION PROTEIN 107"/>
    <property type="match status" value="1"/>
</dbReference>
<dbReference type="Proteomes" id="UP000326565">
    <property type="component" value="Unassembled WGS sequence"/>
</dbReference>
<dbReference type="FunFam" id="3.40.50.10190:FF:000048">
    <property type="entry name" value="DNA repair protein Rtt107"/>
    <property type="match status" value="1"/>
</dbReference>
<dbReference type="InterPro" id="IPR036420">
    <property type="entry name" value="BRCT_dom_sf"/>
</dbReference>